<dbReference type="Gene3D" id="3.40.50.300">
    <property type="entry name" value="P-loop containing nucleotide triphosphate hydrolases"/>
    <property type="match status" value="2"/>
</dbReference>
<dbReference type="InterPro" id="IPR051162">
    <property type="entry name" value="T4SS_component"/>
</dbReference>
<dbReference type="Pfam" id="PF12696">
    <property type="entry name" value="TraG-D_C"/>
    <property type="match status" value="1"/>
</dbReference>
<feature type="region of interest" description="Disordered" evidence="1">
    <location>
        <begin position="558"/>
        <end position="593"/>
    </location>
</feature>
<dbReference type="Pfam" id="PF01935">
    <property type="entry name" value="DUF87"/>
    <property type="match status" value="1"/>
</dbReference>
<name>A0ABT9FC81_9GAMM</name>
<dbReference type="PANTHER" id="PTHR30121:SF6">
    <property type="entry name" value="SLR6007 PROTEIN"/>
    <property type="match status" value="1"/>
</dbReference>
<gene>
    <name evidence="4" type="ORF">Q8W34_07090</name>
</gene>
<proteinExistence type="predicted"/>
<dbReference type="RefSeq" id="WP_305471671.1">
    <property type="nucleotide sequence ID" value="NZ_JAUYVT010000004.1"/>
</dbReference>
<dbReference type="PANTHER" id="PTHR30121">
    <property type="entry name" value="UNCHARACTERIZED PROTEIN YJGR-RELATED"/>
    <property type="match status" value="1"/>
</dbReference>
<protein>
    <submittedName>
        <fullName evidence="4">TraM recognition domain-containing protein</fullName>
    </submittedName>
</protein>
<dbReference type="InterPro" id="IPR027417">
    <property type="entry name" value="P-loop_NTPase"/>
</dbReference>
<keyword evidence="5" id="KW-1185">Reference proteome</keyword>
<dbReference type="InterPro" id="IPR002789">
    <property type="entry name" value="HerA_central"/>
</dbReference>
<dbReference type="EMBL" id="JAUYVT010000004">
    <property type="protein sequence ID" value="MDP2564394.1"/>
    <property type="molecule type" value="Genomic_DNA"/>
</dbReference>
<dbReference type="SUPFAM" id="SSF52540">
    <property type="entry name" value="P-loop containing nucleoside triphosphate hydrolases"/>
    <property type="match status" value="1"/>
</dbReference>
<dbReference type="Proteomes" id="UP001177212">
    <property type="component" value="Unassembled WGS sequence"/>
</dbReference>
<accession>A0ABT9FC81</accession>
<comment type="caution">
    <text evidence="4">The sequence shown here is derived from an EMBL/GenBank/DDBJ whole genome shotgun (WGS) entry which is preliminary data.</text>
</comment>
<feature type="domain" description="TraD/TraG TraM recognition site" evidence="3">
    <location>
        <begin position="366"/>
        <end position="457"/>
    </location>
</feature>
<sequence length="593" mass="65226">MSFSGRKDALAMLSLAAGAIGTSPLFAGFPLAPFMASAYCGAGWLTWQTTRSFRNRHIDATLKEGFVIKSDPVYIEDEDDSLLFGVTTDNHEQLRVKNSFMARHSAIIGQSGVGKTVFAEFLLWSQVARGGGYVFLDPKLDAGQKSRMAHMAKITGREEEFYVINVNEPHNSNTYNPILFGDPDEVASRLMNLVPSTEGNAGADHYKQTATYALTVIVAALQVANKLYTFGDLSIILQSSQAIERLIRLVPESGEKRSLEIFVDQFRKRTKNGSEIDTERMKTALGGMAGRIAMFAQGKFGAVFNTVTPEVNLFEIIRDKKMLYVQLPTMGKDIAALNLGKMVVSDLRSACAMLQELDEHLRPNPPCMVLLDEFNSIVMEGVARLFEQARSASVALLPAFQSFGGLRKVSPDFAEQIIQNTWNKIFFKFGSKEAEEAAELLGKTYGYIKSLSISESESSGAQLLRTDPNATDSDGYGVGESWRQQEEFRFEPDKIKALSIGEAFVMVGARAFHIKTPMVVFPDNLPPHKVIKHYVPLPHNKTPLEFEKLYKSLLIGGGDAANSDEKSKDKGDGSGIAENKSEEVKPVNLKGAA</sequence>
<organism evidence="4 5">
    <name type="scientific">Pseudoalteromonas marina</name>
    <dbReference type="NCBI Taxonomy" id="267375"/>
    <lineage>
        <taxon>Bacteria</taxon>
        <taxon>Pseudomonadati</taxon>
        <taxon>Pseudomonadota</taxon>
        <taxon>Gammaproteobacteria</taxon>
        <taxon>Alteromonadales</taxon>
        <taxon>Pseudoalteromonadaceae</taxon>
        <taxon>Pseudoalteromonas</taxon>
    </lineage>
</organism>
<feature type="domain" description="Helicase HerA central" evidence="2">
    <location>
        <begin position="96"/>
        <end position="139"/>
    </location>
</feature>
<evidence type="ECO:0000313" key="5">
    <source>
        <dbReference type="Proteomes" id="UP001177212"/>
    </source>
</evidence>
<evidence type="ECO:0000259" key="3">
    <source>
        <dbReference type="Pfam" id="PF12696"/>
    </source>
</evidence>
<evidence type="ECO:0000313" key="4">
    <source>
        <dbReference type="EMBL" id="MDP2564394.1"/>
    </source>
</evidence>
<evidence type="ECO:0000256" key="1">
    <source>
        <dbReference type="SAM" id="MobiDB-lite"/>
    </source>
</evidence>
<evidence type="ECO:0000259" key="2">
    <source>
        <dbReference type="Pfam" id="PF01935"/>
    </source>
</evidence>
<reference evidence="4" key="1">
    <citation type="submission" date="2023-07" db="EMBL/GenBank/DDBJ databases">
        <title>Genome content predicts the carbon catabolic preferences of heterotrophic bacteria.</title>
        <authorList>
            <person name="Gralka M."/>
        </authorList>
    </citation>
    <scope>NUCLEOTIDE SEQUENCE</scope>
    <source>
        <strain evidence="4">4G09</strain>
    </source>
</reference>
<dbReference type="CDD" id="cd01127">
    <property type="entry name" value="TrwB_TraG_TraD_VirD4"/>
    <property type="match status" value="1"/>
</dbReference>
<feature type="compositionally biased region" description="Basic and acidic residues" evidence="1">
    <location>
        <begin position="563"/>
        <end position="572"/>
    </location>
</feature>
<dbReference type="InterPro" id="IPR032689">
    <property type="entry name" value="TraG-D_C"/>
</dbReference>